<dbReference type="PROSITE" id="PS51186">
    <property type="entry name" value="GNAT"/>
    <property type="match status" value="1"/>
</dbReference>
<dbReference type="InterPro" id="IPR052523">
    <property type="entry name" value="Trichothecene_AcTrans"/>
</dbReference>
<dbReference type="EMBL" id="MU006787">
    <property type="protein sequence ID" value="KAF2639091.1"/>
    <property type="molecule type" value="Genomic_DNA"/>
</dbReference>
<evidence type="ECO:0000313" key="3">
    <source>
        <dbReference type="Proteomes" id="UP000799753"/>
    </source>
</evidence>
<accession>A0A6A6RWF8</accession>
<dbReference type="Gene3D" id="3.40.630.30">
    <property type="match status" value="1"/>
</dbReference>
<feature type="domain" description="N-acetyltransferase" evidence="1">
    <location>
        <begin position="69"/>
        <end position="237"/>
    </location>
</feature>
<dbReference type="InterPro" id="IPR016181">
    <property type="entry name" value="Acyl_CoA_acyltransferase"/>
</dbReference>
<dbReference type="AlphaFoldDB" id="A0A6A6RWF8"/>
<keyword evidence="2" id="KW-0808">Transferase</keyword>
<dbReference type="OrthoDB" id="2115692at2759"/>
<dbReference type="Proteomes" id="UP000799753">
    <property type="component" value="Unassembled WGS sequence"/>
</dbReference>
<evidence type="ECO:0000259" key="1">
    <source>
        <dbReference type="PROSITE" id="PS51186"/>
    </source>
</evidence>
<dbReference type="GO" id="GO:0016747">
    <property type="term" value="F:acyltransferase activity, transferring groups other than amino-acyl groups"/>
    <property type="evidence" value="ECO:0007669"/>
    <property type="project" value="InterPro"/>
</dbReference>
<keyword evidence="2" id="KW-0012">Acyltransferase</keyword>
<dbReference type="SUPFAM" id="SSF55729">
    <property type="entry name" value="Acyl-CoA N-acyltransferases (Nat)"/>
    <property type="match status" value="1"/>
</dbReference>
<gene>
    <name evidence="2" type="ORF">P280DRAFT_470494</name>
</gene>
<protein>
    <submittedName>
        <fullName evidence="2">Acyl-CoA N-acyltransferase</fullName>
    </submittedName>
</protein>
<dbReference type="InterPro" id="IPR000182">
    <property type="entry name" value="GNAT_dom"/>
</dbReference>
<dbReference type="CDD" id="cd04301">
    <property type="entry name" value="NAT_SF"/>
    <property type="match status" value="1"/>
</dbReference>
<dbReference type="Pfam" id="PF00583">
    <property type="entry name" value="Acetyltransf_1"/>
    <property type="match status" value="1"/>
</dbReference>
<name>A0A6A6RWF8_9PLEO</name>
<dbReference type="PANTHER" id="PTHR42791">
    <property type="entry name" value="GNAT FAMILY ACETYLTRANSFERASE"/>
    <property type="match status" value="1"/>
</dbReference>
<keyword evidence="3" id="KW-1185">Reference proteome</keyword>
<organism evidence="2 3">
    <name type="scientific">Massarina eburnea CBS 473.64</name>
    <dbReference type="NCBI Taxonomy" id="1395130"/>
    <lineage>
        <taxon>Eukaryota</taxon>
        <taxon>Fungi</taxon>
        <taxon>Dikarya</taxon>
        <taxon>Ascomycota</taxon>
        <taxon>Pezizomycotina</taxon>
        <taxon>Dothideomycetes</taxon>
        <taxon>Pleosporomycetidae</taxon>
        <taxon>Pleosporales</taxon>
        <taxon>Massarineae</taxon>
        <taxon>Massarinaceae</taxon>
        <taxon>Massarina</taxon>
    </lineage>
</organism>
<reference evidence="2" key="1">
    <citation type="journal article" date="2020" name="Stud. Mycol.">
        <title>101 Dothideomycetes genomes: a test case for predicting lifestyles and emergence of pathogens.</title>
        <authorList>
            <person name="Haridas S."/>
            <person name="Albert R."/>
            <person name="Binder M."/>
            <person name="Bloem J."/>
            <person name="Labutti K."/>
            <person name="Salamov A."/>
            <person name="Andreopoulos B."/>
            <person name="Baker S."/>
            <person name="Barry K."/>
            <person name="Bills G."/>
            <person name="Bluhm B."/>
            <person name="Cannon C."/>
            <person name="Castanera R."/>
            <person name="Culley D."/>
            <person name="Daum C."/>
            <person name="Ezra D."/>
            <person name="Gonzalez J."/>
            <person name="Henrissat B."/>
            <person name="Kuo A."/>
            <person name="Liang C."/>
            <person name="Lipzen A."/>
            <person name="Lutzoni F."/>
            <person name="Magnuson J."/>
            <person name="Mondo S."/>
            <person name="Nolan M."/>
            <person name="Ohm R."/>
            <person name="Pangilinan J."/>
            <person name="Park H.-J."/>
            <person name="Ramirez L."/>
            <person name="Alfaro M."/>
            <person name="Sun H."/>
            <person name="Tritt A."/>
            <person name="Yoshinaga Y."/>
            <person name="Zwiers L.-H."/>
            <person name="Turgeon B."/>
            <person name="Goodwin S."/>
            <person name="Spatafora J."/>
            <person name="Crous P."/>
            <person name="Grigoriev I."/>
        </authorList>
    </citation>
    <scope>NUCLEOTIDE SEQUENCE</scope>
    <source>
        <strain evidence="2">CBS 473.64</strain>
    </source>
</reference>
<dbReference type="PANTHER" id="PTHR42791:SF16">
    <property type="entry name" value="N-ACETYLTRANSFERASE DOMAIN-CONTAINING PROTEIN"/>
    <property type="match status" value="1"/>
</dbReference>
<evidence type="ECO:0000313" key="2">
    <source>
        <dbReference type="EMBL" id="KAF2639091.1"/>
    </source>
</evidence>
<sequence>MTSIHIRNGRFSDLAAISKVMSLAFFDDPFFGEIVHPNRKQYPEDFALYWLRRAHVNFWDYRWRWLVAVEQRESGEEEIVGIAQWERMGKGGGRMECGWWDPRSYLSSLASLIISIHALIKPSRAVNPECEDALERAYLVFGNVWSGDRAEVWYLEWLAVHPDHQGKGIGKQLAQTGLQWAEEEGVWASVASAAGKEAFYRDKCGFDEEYYAANMGEGNPLADLGPGATGRMFWKRPKKLL</sequence>
<proteinExistence type="predicted"/>